<dbReference type="GO" id="GO:0005654">
    <property type="term" value="C:nucleoplasm"/>
    <property type="evidence" value="ECO:0007669"/>
    <property type="project" value="TreeGrafter"/>
</dbReference>
<evidence type="ECO:0000256" key="5">
    <source>
        <dbReference type="SAM" id="MobiDB-lite"/>
    </source>
</evidence>
<keyword evidence="8" id="KW-1185">Reference proteome</keyword>
<reference evidence="8" key="1">
    <citation type="submission" date="2013-02" db="EMBL/GenBank/DDBJ databases">
        <authorList>
            <person name="Hughes D."/>
        </authorList>
    </citation>
    <scope>NUCLEOTIDE SEQUENCE</scope>
    <source>
        <strain>Durham</strain>
        <strain evidence="8">NC isolate 2 -- Noor lab</strain>
    </source>
</reference>
<dbReference type="PROSITE" id="PS50102">
    <property type="entry name" value="RRM"/>
    <property type="match status" value="1"/>
</dbReference>
<accession>T1GPS9</accession>
<evidence type="ECO:0000256" key="1">
    <source>
        <dbReference type="ARBA" id="ARBA00004123"/>
    </source>
</evidence>
<dbReference type="InterPro" id="IPR012677">
    <property type="entry name" value="Nucleotide-bd_a/b_plait_sf"/>
</dbReference>
<dbReference type="STRING" id="36166.T1GPS9"/>
<dbReference type="Gene3D" id="3.30.70.330">
    <property type="match status" value="2"/>
</dbReference>
<feature type="domain" description="RRM" evidence="6">
    <location>
        <begin position="59"/>
        <end position="130"/>
    </location>
</feature>
<dbReference type="CDD" id="cd12322">
    <property type="entry name" value="RRM2_TDP43"/>
    <property type="match status" value="1"/>
</dbReference>
<dbReference type="Proteomes" id="UP000015102">
    <property type="component" value="Unassembled WGS sequence"/>
</dbReference>
<name>T1GPS9_MEGSC</name>
<evidence type="ECO:0000256" key="4">
    <source>
        <dbReference type="PROSITE-ProRule" id="PRU00176"/>
    </source>
</evidence>
<dbReference type="AlphaFoldDB" id="T1GPS9"/>
<feature type="region of interest" description="Disordered" evidence="5">
    <location>
        <begin position="259"/>
        <end position="278"/>
    </location>
</feature>
<dbReference type="SMART" id="SM00360">
    <property type="entry name" value="RRM"/>
    <property type="match status" value="1"/>
</dbReference>
<dbReference type="PANTHER" id="PTHR48033:SF9">
    <property type="entry name" value="TAR DNA-BINDING PROTEIN 43"/>
    <property type="match status" value="1"/>
</dbReference>
<dbReference type="Pfam" id="PF00076">
    <property type="entry name" value="RRM_1"/>
    <property type="match status" value="1"/>
</dbReference>
<evidence type="ECO:0000256" key="2">
    <source>
        <dbReference type="ARBA" id="ARBA00022884"/>
    </source>
</evidence>
<dbReference type="EnsemblMetazoa" id="MESCA005622-RA">
    <property type="protein sequence ID" value="MESCA005622-PA"/>
    <property type="gene ID" value="MESCA005622"/>
</dbReference>
<dbReference type="HOGENOM" id="CLU_1002171_0_0_1"/>
<evidence type="ECO:0000313" key="8">
    <source>
        <dbReference type="Proteomes" id="UP000015102"/>
    </source>
</evidence>
<dbReference type="GO" id="GO:0003723">
    <property type="term" value="F:RNA binding"/>
    <property type="evidence" value="ECO:0007669"/>
    <property type="project" value="UniProtKB-UniRule"/>
</dbReference>
<protein>
    <recommendedName>
        <fullName evidence="6">RRM domain-containing protein</fullName>
    </recommendedName>
</protein>
<keyword evidence="3" id="KW-0539">Nucleus</keyword>
<reference evidence="7" key="2">
    <citation type="submission" date="2015-06" db="UniProtKB">
        <authorList>
            <consortium name="EnsemblMetazoa"/>
        </authorList>
    </citation>
    <scope>IDENTIFICATION</scope>
</reference>
<dbReference type="SUPFAM" id="SSF54928">
    <property type="entry name" value="RNA-binding domain, RBD"/>
    <property type="match status" value="1"/>
</dbReference>
<evidence type="ECO:0000313" key="7">
    <source>
        <dbReference type="EnsemblMetazoa" id="MESCA005622-PA"/>
    </source>
</evidence>
<keyword evidence="2 4" id="KW-0694">RNA-binding</keyword>
<feature type="region of interest" description="Disordered" evidence="5">
    <location>
        <begin position="129"/>
        <end position="163"/>
    </location>
</feature>
<evidence type="ECO:0000256" key="3">
    <source>
        <dbReference type="ARBA" id="ARBA00023242"/>
    </source>
</evidence>
<dbReference type="PANTHER" id="PTHR48033">
    <property type="entry name" value="RNA-BINDING (RRM/RBD/RNP MOTIFS) FAMILY PROTEIN"/>
    <property type="match status" value="1"/>
</dbReference>
<dbReference type="InterPro" id="IPR035979">
    <property type="entry name" value="RBD_domain_sf"/>
</dbReference>
<dbReference type="InterPro" id="IPR000504">
    <property type="entry name" value="RRM_dom"/>
</dbReference>
<dbReference type="GO" id="GO:0000785">
    <property type="term" value="C:chromatin"/>
    <property type="evidence" value="ECO:0007669"/>
    <property type="project" value="TreeGrafter"/>
</dbReference>
<proteinExistence type="predicted"/>
<dbReference type="EMBL" id="CAQQ02393107">
    <property type="status" value="NOT_ANNOTATED_CDS"/>
    <property type="molecule type" value="Genomic_DNA"/>
</dbReference>
<comment type="subcellular location">
    <subcellularLocation>
        <location evidence="1">Nucleus</location>
    </subcellularLocation>
</comment>
<dbReference type="FunFam" id="3.30.70.330:FF:000107">
    <property type="entry name" value="TAR DNA-binding protein 43"/>
    <property type="match status" value="1"/>
</dbReference>
<evidence type="ECO:0000259" key="6">
    <source>
        <dbReference type="PROSITE" id="PS50102"/>
    </source>
</evidence>
<dbReference type="GO" id="GO:0010468">
    <property type="term" value="P:regulation of gene expression"/>
    <property type="evidence" value="ECO:0007669"/>
    <property type="project" value="TreeGrafter"/>
</dbReference>
<feature type="compositionally biased region" description="Polar residues" evidence="5">
    <location>
        <begin position="261"/>
        <end position="278"/>
    </location>
</feature>
<feature type="compositionally biased region" description="Low complexity" evidence="5">
    <location>
        <begin position="141"/>
        <end position="158"/>
    </location>
</feature>
<sequence length="278" mass="31179">MAQIKKDIKSGQSKGFGFIRFSSYEVQMNVLATRHLIDGRWCEVKVPNSKQGTAQQVPCKVFVGRCTEDLSSNDLKEYFSKYGEVTDVFIPRPFRAFSFITFFDPEVAQSLCGEDHIVKGVSVHVSNAAPKAENSNRHSSRSQQIQHQSQPQQIPIQQMRSTPNYQRIRSKTIPWQETHNQHNSQEHLQMPSQLDLPNLQALGIGAGERSQPQQQAQNPLSVGLNFNANRSIMSGLNQWSFLSSGGQPSKNNGFFNWMNPPISSKDGNPSVVETTTQT</sequence>
<organism evidence="7 8">
    <name type="scientific">Megaselia scalaris</name>
    <name type="common">Humpbacked fly</name>
    <name type="synonym">Phora scalaris</name>
    <dbReference type="NCBI Taxonomy" id="36166"/>
    <lineage>
        <taxon>Eukaryota</taxon>
        <taxon>Metazoa</taxon>
        <taxon>Ecdysozoa</taxon>
        <taxon>Arthropoda</taxon>
        <taxon>Hexapoda</taxon>
        <taxon>Insecta</taxon>
        <taxon>Pterygota</taxon>
        <taxon>Neoptera</taxon>
        <taxon>Endopterygota</taxon>
        <taxon>Diptera</taxon>
        <taxon>Brachycera</taxon>
        <taxon>Muscomorpha</taxon>
        <taxon>Platypezoidea</taxon>
        <taxon>Phoridae</taxon>
        <taxon>Megaseliini</taxon>
        <taxon>Megaselia</taxon>
    </lineage>
</organism>